<dbReference type="SUPFAM" id="SSF46955">
    <property type="entry name" value="Putative DNA-binding domain"/>
    <property type="match status" value="1"/>
</dbReference>
<evidence type="ECO:0000313" key="3">
    <source>
        <dbReference type="Proteomes" id="UP001249959"/>
    </source>
</evidence>
<dbReference type="InterPro" id="IPR009061">
    <property type="entry name" value="DNA-bd_dom_put_sf"/>
</dbReference>
<dbReference type="RefSeq" id="WP_315574408.1">
    <property type="nucleotide sequence ID" value="NZ_JARDXH010000001.1"/>
</dbReference>
<dbReference type="Proteomes" id="UP001249959">
    <property type="component" value="Unassembled WGS sequence"/>
</dbReference>
<dbReference type="InterPro" id="IPR041657">
    <property type="entry name" value="HTH_17"/>
</dbReference>
<feature type="domain" description="Helix-turn-helix" evidence="1">
    <location>
        <begin position="80"/>
        <end position="127"/>
    </location>
</feature>
<evidence type="ECO:0000259" key="1">
    <source>
        <dbReference type="Pfam" id="PF12728"/>
    </source>
</evidence>
<organism evidence="2 3">
    <name type="scientific">Aquirufa regiilacus</name>
    <dbReference type="NCBI Taxonomy" id="3024868"/>
    <lineage>
        <taxon>Bacteria</taxon>
        <taxon>Pseudomonadati</taxon>
        <taxon>Bacteroidota</taxon>
        <taxon>Cytophagia</taxon>
        <taxon>Cytophagales</taxon>
        <taxon>Flectobacillaceae</taxon>
        <taxon>Aquirufa</taxon>
    </lineage>
</organism>
<dbReference type="EMBL" id="JAVNWW010000004">
    <property type="protein sequence ID" value="MDU0809235.1"/>
    <property type="molecule type" value="Genomic_DNA"/>
</dbReference>
<name>A0ABU3TTS5_9BACT</name>
<dbReference type="Pfam" id="PF12728">
    <property type="entry name" value="HTH_17"/>
    <property type="match status" value="1"/>
</dbReference>
<dbReference type="InterPro" id="IPR010093">
    <property type="entry name" value="SinI_DNA-bd"/>
</dbReference>
<keyword evidence="3" id="KW-1185">Reference proteome</keyword>
<protein>
    <submittedName>
        <fullName evidence="2">Helix-turn-helix domain-containing protein</fullName>
    </submittedName>
</protein>
<evidence type="ECO:0000313" key="2">
    <source>
        <dbReference type="EMBL" id="MDU0809235.1"/>
    </source>
</evidence>
<dbReference type="NCBIfam" id="TIGR01764">
    <property type="entry name" value="excise"/>
    <property type="match status" value="1"/>
</dbReference>
<sequence>MHALEKLSLTDQKLAKATFELVRKERRGYRTKRKIRVNLHFKETNTSAQLPDRAIPIIEEMLKLIAEGKAFTIIPSDSALSSQEAADLLQVSRPHVVHLMEEGEIPYFKVGSHRRVLQEDLVAYQRELKKSREANLALIARQAQEDSLGY</sequence>
<proteinExistence type="predicted"/>
<gene>
    <name evidence="2" type="ORF">PQG45_09335</name>
</gene>
<accession>A0ABU3TTS5</accession>
<comment type="caution">
    <text evidence="2">The sequence shown here is derived from an EMBL/GenBank/DDBJ whole genome shotgun (WGS) entry which is preliminary data.</text>
</comment>
<reference evidence="2 3" key="1">
    <citation type="submission" date="2023-09" db="EMBL/GenBank/DDBJ databases">
        <title>Aquirufa genomes.</title>
        <authorList>
            <person name="Pitt A."/>
        </authorList>
    </citation>
    <scope>NUCLEOTIDE SEQUENCE [LARGE SCALE GENOMIC DNA]</scope>
    <source>
        <strain evidence="2 3">LEOWEIH-7C</strain>
    </source>
</reference>